<sequence length="217" mass="23927">MDQFERMKVTRQAMNGRMCLMFGGIFLMFSAITSTIMYGINFFMTALEADKGTAEYVELLENAGVGSGLLKGIGICFIAVGIWEAVVGFLSVRNSNRVDKSRFSVKLAISLLITEIVMQVILFFTGLMNLGLLFTAIVLPLFLLWGATRLGKVAKADPERKFAVDPARKKSSQQSQPAAPKKSIRERAAMQAREDAVVPEKQDTVDEEDIADSEESN</sequence>
<keyword evidence="2" id="KW-0472">Membrane</keyword>
<evidence type="ECO:0000313" key="3">
    <source>
        <dbReference type="EMBL" id="NSG85644.1"/>
    </source>
</evidence>
<accession>A0ABX2H8D9</accession>
<organism evidence="3 4">
    <name type="scientific">Blautia faecis</name>
    <dbReference type="NCBI Taxonomy" id="871665"/>
    <lineage>
        <taxon>Bacteria</taxon>
        <taxon>Bacillati</taxon>
        <taxon>Bacillota</taxon>
        <taxon>Clostridia</taxon>
        <taxon>Lachnospirales</taxon>
        <taxon>Lachnospiraceae</taxon>
        <taxon>Blautia</taxon>
    </lineage>
</organism>
<feature type="transmembrane region" description="Helical" evidence="2">
    <location>
        <begin position="103"/>
        <end position="124"/>
    </location>
</feature>
<keyword evidence="2" id="KW-1133">Transmembrane helix</keyword>
<feature type="compositionally biased region" description="Acidic residues" evidence="1">
    <location>
        <begin position="205"/>
        <end position="217"/>
    </location>
</feature>
<evidence type="ECO:0000256" key="1">
    <source>
        <dbReference type="SAM" id="MobiDB-lite"/>
    </source>
</evidence>
<evidence type="ECO:0008006" key="5">
    <source>
        <dbReference type="Google" id="ProtNLM"/>
    </source>
</evidence>
<name>A0ABX2H8D9_9FIRM</name>
<feature type="compositionally biased region" description="Basic and acidic residues" evidence="1">
    <location>
        <begin position="183"/>
        <end position="204"/>
    </location>
</feature>
<feature type="transmembrane region" description="Helical" evidence="2">
    <location>
        <begin position="130"/>
        <end position="151"/>
    </location>
</feature>
<gene>
    <name evidence="3" type="ORF">G5B17_09385</name>
</gene>
<feature type="transmembrane region" description="Helical" evidence="2">
    <location>
        <begin position="20"/>
        <end position="40"/>
    </location>
</feature>
<comment type="caution">
    <text evidence="3">The sequence shown here is derived from an EMBL/GenBank/DDBJ whole genome shotgun (WGS) entry which is preliminary data.</text>
</comment>
<feature type="transmembrane region" description="Helical" evidence="2">
    <location>
        <begin position="69"/>
        <end position="91"/>
    </location>
</feature>
<dbReference type="Proteomes" id="UP001644719">
    <property type="component" value="Unassembled WGS sequence"/>
</dbReference>
<keyword evidence="4" id="KW-1185">Reference proteome</keyword>
<evidence type="ECO:0000256" key="2">
    <source>
        <dbReference type="SAM" id="Phobius"/>
    </source>
</evidence>
<feature type="region of interest" description="Disordered" evidence="1">
    <location>
        <begin position="162"/>
        <end position="217"/>
    </location>
</feature>
<proteinExistence type="predicted"/>
<keyword evidence="2" id="KW-0812">Transmembrane</keyword>
<reference evidence="3 4" key="1">
    <citation type="journal article" date="2020" name="Cell Host Microbe">
        <title>Functional and Genomic Variation between Human-Derived Isolates of Lachnospiraceae Reveals Inter- and Intra-Species Diversity.</title>
        <authorList>
            <person name="Sorbara M.T."/>
            <person name="Littmann E.R."/>
            <person name="Fontana E."/>
            <person name="Moody T.U."/>
            <person name="Kohout C.E."/>
            <person name="Gjonbalaj M."/>
            <person name="Eaton V."/>
            <person name="Seok R."/>
            <person name="Leiner I.M."/>
            <person name="Pamer E.G."/>
        </authorList>
    </citation>
    <scope>NUCLEOTIDE SEQUENCE [LARGE SCALE GENOMIC DNA]</scope>
    <source>
        <strain evidence="3 4">MSK.17.74</strain>
    </source>
</reference>
<protein>
    <recommendedName>
        <fullName evidence="5">DUF4064 domain-containing protein</fullName>
    </recommendedName>
</protein>
<dbReference type="EMBL" id="JAAITS010000023">
    <property type="protein sequence ID" value="NSG85644.1"/>
    <property type="molecule type" value="Genomic_DNA"/>
</dbReference>
<evidence type="ECO:0000313" key="4">
    <source>
        <dbReference type="Proteomes" id="UP001644719"/>
    </source>
</evidence>
<dbReference type="RefSeq" id="WP_148463192.1">
    <property type="nucleotide sequence ID" value="NZ_JAAITS010000023.1"/>
</dbReference>
<dbReference type="GeneID" id="69514857"/>